<dbReference type="AlphaFoldDB" id="A0A7R6VZP0"/>
<keyword evidence="3 10" id="KW-0963">Cytoplasm</keyword>
<dbReference type="CDD" id="cd00861">
    <property type="entry name" value="ProRS_anticodon_short"/>
    <property type="match status" value="1"/>
</dbReference>
<protein>
    <recommendedName>
        <fullName evidence="10">Proline--tRNA ligase</fullName>
        <ecNumber evidence="10">6.1.1.15</ecNumber>
    </recommendedName>
    <alternativeName>
        <fullName evidence="10">Prolyl-tRNA synthetase</fullName>
        <shortName evidence="10">ProRS</shortName>
    </alternativeName>
</protein>
<gene>
    <name evidence="10 12" type="primary">proS</name>
    <name evidence="12" type="ORF">PADco_0590</name>
</gene>
<dbReference type="Gene3D" id="3.30.930.10">
    <property type="entry name" value="Bira Bifunctional Protein, Domain 2"/>
    <property type="match status" value="2"/>
</dbReference>
<evidence type="ECO:0000256" key="1">
    <source>
        <dbReference type="ARBA" id="ARBA00004496"/>
    </source>
</evidence>
<evidence type="ECO:0000256" key="3">
    <source>
        <dbReference type="ARBA" id="ARBA00022490"/>
    </source>
</evidence>
<dbReference type="CDD" id="cd04334">
    <property type="entry name" value="ProRS-INS"/>
    <property type="match status" value="1"/>
</dbReference>
<dbReference type="PROSITE" id="PS50862">
    <property type="entry name" value="AA_TRNA_LIGASE_II"/>
    <property type="match status" value="1"/>
</dbReference>
<dbReference type="InterPro" id="IPR023717">
    <property type="entry name" value="Pro-tRNA-Synthase_IIa_type1"/>
</dbReference>
<comment type="domain">
    <text evidence="10">Consists of three domains: the N-terminal catalytic domain, the editing domain and the C-terminal anticodon-binding domain.</text>
</comment>
<dbReference type="SUPFAM" id="SSF52954">
    <property type="entry name" value="Class II aaRS ABD-related"/>
    <property type="match status" value="1"/>
</dbReference>
<comment type="subcellular location">
    <subcellularLocation>
        <location evidence="1 10">Cytoplasm</location>
    </subcellularLocation>
</comment>
<dbReference type="SUPFAM" id="SSF55826">
    <property type="entry name" value="YbaK/ProRS associated domain"/>
    <property type="match status" value="1"/>
</dbReference>
<evidence type="ECO:0000313" key="13">
    <source>
        <dbReference type="Proteomes" id="UP000595708"/>
    </source>
</evidence>
<name>A0A7R6VZP0_9PROT</name>
<evidence type="ECO:0000256" key="9">
    <source>
        <dbReference type="ARBA" id="ARBA00047671"/>
    </source>
</evidence>
<dbReference type="InterPro" id="IPR033730">
    <property type="entry name" value="ProRS_core_prok"/>
</dbReference>
<comment type="subunit">
    <text evidence="2 10">Homodimer.</text>
</comment>
<evidence type="ECO:0000256" key="5">
    <source>
        <dbReference type="ARBA" id="ARBA00022741"/>
    </source>
</evidence>
<dbReference type="Pfam" id="PF00587">
    <property type="entry name" value="tRNA-synt_2b"/>
    <property type="match status" value="1"/>
</dbReference>
<proteinExistence type="inferred from homology"/>
<dbReference type="KEGG" id="parm:PADco_0590"/>
<dbReference type="InterPro" id="IPR004154">
    <property type="entry name" value="Anticodon-bd"/>
</dbReference>
<feature type="domain" description="Aminoacyl-transfer RNA synthetases class-II family profile" evidence="11">
    <location>
        <begin position="1"/>
        <end position="446"/>
    </location>
</feature>
<dbReference type="GO" id="GO:0005829">
    <property type="term" value="C:cytosol"/>
    <property type="evidence" value="ECO:0007669"/>
    <property type="project" value="TreeGrafter"/>
</dbReference>
<evidence type="ECO:0000256" key="8">
    <source>
        <dbReference type="ARBA" id="ARBA00023146"/>
    </source>
</evidence>
<organism evidence="12 13">
    <name type="scientific">Candidatus Profftella armatura</name>
    <name type="common">Diaphorina cf. continua</name>
    <dbReference type="NCBI Taxonomy" id="2661583"/>
    <lineage>
        <taxon>Bacteria</taxon>
        <taxon>Pseudomonadati</taxon>
        <taxon>Pseudomonadota</taxon>
        <taxon>Betaproteobacteria</taxon>
        <taxon>Candidatus Profftella</taxon>
    </lineage>
</organism>
<dbReference type="EMBL" id="AP023215">
    <property type="protein sequence ID" value="BCG49479.1"/>
    <property type="molecule type" value="Genomic_DNA"/>
</dbReference>
<evidence type="ECO:0000313" key="12">
    <source>
        <dbReference type="EMBL" id="BCG49479.1"/>
    </source>
</evidence>
<dbReference type="CDD" id="cd00779">
    <property type="entry name" value="ProRS_core_prok"/>
    <property type="match status" value="1"/>
</dbReference>
<dbReference type="GO" id="GO:0005524">
    <property type="term" value="F:ATP binding"/>
    <property type="evidence" value="ECO:0007669"/>
    <property type="project" value="UniProtKB-UniRule"/>
</dbReference>
<dbReference type="EC" id="6.1.1.15" evidence="10"/>
<accession>A0A7R6VZP0</accession>
<evidence type="ECO:0000256" key="10">
    <source>
        <dbReference type="HAMAP-Rule" id="MF_01569"/>
    </source>
</evidence>
<dbReference type="InterPro" id="IPR036621">
    <property type="entry name" value="Anticodon-bd_dom_sf"/>
</dbReference>
<sequence length="550" mass="64136">MIRSGMIKQISSGIYAYMPIGLRVIHKIQEIIRKEMNNSGAIELLMPIMQPIELWKKSGRYKKINLDFIKVKDRYNRNFIIQPTSEEVITNIICNEIHSYKQLPINFYHIQTKFRDEIRPRFGLIRSREFIMKDAYSFDCDLESMKFSYQKMYNTYIRIFKKFDLKFCIVEANNGEIGGSISHEFHVISKTGEDIIAYCPDSNYAANIETAKSMYNLNINNKPTKKLKLITIPSNKFTFKQIINFLKFPLSMIVRSIVLIINLNLYTRKICILLLRSDHQLNDIKIRKIDGLQNYRFASESEIINIFGVSSNYLGPFHIKPEIRIIADYSVIIMNDFACGTNKINFYYTGVNWDRDLPKPEIEDIRNVVEGDLSPDGKGLLKIQRGIEIGHIFQLGTIYSDKMKASYLDKKGKLKSIQMCCYGIGITRIMSAVIEQNFDNNGIIWPQLIAPFEIVLCPIGYHYNEIIKKKINSLYNKLIEANIDVILDDRKERIGKIFTDWELIGIPHRIIISDNTIKNGKVEYQERRNKKTIFVPITDILKFIFSKLKR</sequence>
<keyword evidence="4 10" id="KW-0436">Ligase</keyword>
<evidence type="ECO:0000256" key="6">
    <source>
        <dbReference type="ARBA" id="ARBA00022840"/>
    </source>
</evidence>
<dbReference type="InterPro" id="IPR044140">
    <property type="entry name" value="ProRS_anticodon_short"/>
</dbReference>
<dbReference type="GO" id="GO:0002161">
    <property type="term" value="F:aminoacyl-tRNA deacylase activity"/>
    <property type="evidence" value="ECO:0007669"/>
    <property type="project" value="InterPro"/>
</dbReference>
<dbReference type="InterPro" id="IPR002314">
    <property type="entry name" value="aa-tRNA-synt_IIb"/>
</dbReference>
<dbReference type="SUPFAM" id="SSF55681">
    <property type="entry name" value="Class II aaRS and biotin synthetases"/>
    <property type="match status" value="1"/>
</dbReference>
<dbReference type="Pfam" id="PF04073">
    <property type="entry name" value="tRNA_edit"/>
    <property type="match status" value="1"/>
</dbReference>
<comment type="function">
    <text evidence="10">Catalyzes the attachment of proline to tRNA(Pro) in a two-step reaction: proline is first activated by ATP to form Pro-AMP and then transferred to the acceptor end of tRNA(Pro). As ProRS can inadvertently accommodate and process non-cognate amino acids such as alanine and cysteine, to avoid such errors it has two additional distinct editing activities against alanine. One activity is designated as 'pretransfer' editing and involves the tRNA(Pro)-independent hydrolysis of activated Ala-AMP. The other activity is designated 'posttransfer' editing and involves deacylation of mischarged Ala-tRNA(Pro). The misacylated Cys-tRNA(Pro) is not edited by ProRS.</text>
</comment>
<dbReference type="InterPro" id="IPR004500">
    <property type="entry name" value="Pro-tRNA-synth_IIa_bac-type"/>
</dbReference>
<keyword evidence="6 10" id="KW-0067">ATP-binding</keyword>
<dbReference type="GO" id="GO:0006433">
    <property type="term" value="P:prolyl-tRNA aminoacylation"/>
    <property type="evidence" value="ECO:0007669"/>
    <property type="project" value="UniProtKB-UniRule"/>
</dbReference>
<dbReference type="Pfam" id="PF03129">
    <property type="entry name" value="HGTP_anticodon"/>
    <property type="match status" value="1"/>
</dbReference>
<comment type="similarity">
    <text evidence="10">Belongs to the class-II aminoacyl-tRNA synthetase family. ProS type 1 subfamily.</text>
</comment>
<reference evidence="12 13" key="1">
    <citation type="journal article" date="2020" name="Genome Biol. Evol.">
        <title>Comparative Genomics Underlines Multiple Roles of Profftella, an Obligate Symbiont of Psyllids: Providing Toxins, Vitamins, and Carotenoids.</title>
        <authorList>
            <person name="Nakabachi A."/>
            <person name="Piel J."/>
            <person name="Malenovsky I."/>
            <person name="Hirose Y."/>
        </authorList>
    </citation>
    <scope>NUCLEOTIDE SEQUENCE [LARGE SCALE GENOMIC DNA]</scope>
    <source>
        <strain evidence="12 13">Dco</strain>
    </source>
</reference>
<dbReference type="Proteomes" id="UP000595708">
    <property type="component" value="Chromosome"/>
</dbReference>
<dbReference type="InterPro" id="IPR050062">
    <property type="entry name" value="Pro-tRNA_synthetase"/>
</dbReference>
<dbReference type="HAMAP" id="MF_01569">
    <property type="entry name" value="Pro_tRNA_synth_type1"/>
    <property type="match status" value="1"/>
</dbReference>
<dbReference type="NCBIfam" id="TIGR00409">
    <property type="entry name" value="proS_fam_II"/>
    <property type="match status" value="1"/>
</dbReference>
<dbReference type="PRINTS" id="PR01046">
    <property type="entry name" value="TRNASYNTHPRO"/>
</dbReference>
<comment type="catalytic activity">
    <reaction evidence="9 10">
        <text>tRNA(Pro) + L-proline + ATP = L-prolyl-tRNA(Pro) + AMP + diphosphate</text>
        <dbReference type="Rhea" id="RHEA:14305"/>
        <dbReference type="Rhea" id="RHEA-COMP:9700"/>
        <dbReference type="Rhea" id="RHEA-COMP:9702"/>
        <dbReference type="ChEBI" id="CHEBI:30616"/>
        <dbReference type="ChEBI" id="CHEBI:33019"/>
        <dbReference type="ChEBI" id="CHEBI:60039"/>
        <dbReference type="ChEBI" id="CHEBI:78442"/>
        <dbReference type="ChEBI" id="CHEBI:78532"/>
        <dbReference type="ChEBI" id="CHEBI:456215"/>
        <dbReference type="EC" id="6.1.1.15"/>
    </reaction>
</comment>
<dbReference type="GO" id="GO:0004827">
    <property type="term" value="F:proline-tRNA ligase activity"/>
    <property type="evidence" value="ECO:0007669"/>
    <property type="project" value="UniProtKB-UniRule"/>
</dbReference>
<dbReference type="InterPro" id="IPR036754">
    <property type="entry name" value="YbaK/aa-tRNA-synt-asso_dom_sf"/>
</dbReference>
<evidence type="ECO:0000259" key="11">
    <source>
        <dbReference type="PROSITE" id="PS50862"/>
    </source>
</evidence>
<dbReference type="InterPro" id="IPR006195">
    <property type="entry name" value="aa-tRNA-synth_II"/>
</dbReference>
<keyword evidence="13" id="KW-1185">Reference proteome</keyword>
<evidence type="ECO:0000256" key="7">
    <source>
        <dbReference type="ARBA" id="ARBA00022917"/>
    </source>
</evidence>
<dbReference type="PANTHER" id="PTHR42753:SF2">
    <property type="entry name" value="PROLINE--TRNA LIGASE"/>
    <property type="match status" value="1"/>
</dbReference>
<keyword evidence="5 10" id="KW-0547">Nucleotide-binding</keyword>
<evidence type="ECO:0000256" key="2">
    <source>
        <dbReference type="ARBA" id="ARBA00011738"/>
    </source>
</evidence>
<evidence type="ECO:0000256" key="4">
    <source>
        <dbReference type="ARBA" id="ARBA00022598"/>
    </source>
</evidence>
<dbReference type="InterPro" id="IPR045864">
    <property type="entry name" value="aa-tRNA-synth_II/BPL/LPL"/>
</dbReference>
<dbReference type="Gene3D" id="3.40.50.800">
    <property type="entry name" value="Anticodon-binding domain"/>
    <property type="match status" value="1"/>
</dbReference>
<dbReference type="InterPro" id="IPR007214">
    <property type="entry name" value="YbaK/aa-tRNA-synth-assoc-dom"/>
</dbReference>
<keyword evidence="7 10" id="KW-0648">Protein biosynthesis</keyword>
<keyword evidence="8 10" id="KW-0030">Aminoacyl-tRNA synthetase</keyword>
<dbReference type="NCBIfam" id="NF006625">
    <property type="entry name" value="PRK09194.1"/>
    <property type="match status" value="1"/>
</dbReference>
<dbReference type="PANTHER" id="PTHR42753">
    <property type="entry name" value="MITOCHONDRIAL RIBOSOME PROTEIN L39/PROLYL-TRNA LIGASE FAMILY MEMBER"/>
    <property type="match status" value="1"/>
</dbReference>
<dbReference type="InterPro" id="IPR002316">
    <property type="entry name" value="Pro-tRNA-ligase_IIa"/>
</dbReference>